<organism evidence="1 2">
    <name type="scientific">Pelagibaculum spongiae</name>
    <dbReference type="NCBI Taxonomy" id="2080658"/>
    <lineage>
        <taxon>Bacteria</taxon>
        <taxon>Pseudomonadati</taxon>
        <taxon>Pseudomonadota</taxon>
        <taxon>Gammaproteobacteria</taxon>
        <taxon>Oceanospirillales</taxon>
        <taxon>Pelagibaculum</taxon>
    </lineage>
</organism>
<comment type="caution">
    <text evidence="1">The sequence shown here is derived from an EMBL/GenBank/DDBJ whole genome shotgun (WGS) entry which is preliminary data.</text>
</comment>
<dbReference type="InterPro" id="IPR014858">
    <property type="entry name" value="BrxB"/>
</dbReference>
<accession>A0A2V1GT42</accession>
<dbReference type="RefSeq" id="WP_116688139.1">
    <property type="nucleotide sequence ID" value="NZ_CAWNYD010000007.1"/>
</dbReference>
<name>A0A2V1GT42_9GAMM</name>
<dbReference type="AlphaFoldDB" id="A0A2V1GT42"/>
<evidence type="ECO:0000313" key="2">
    <source>
        <dbReference type="Proteomes" id="UP000244906"/>
    </source>
</evidence>
<dbReference type="Proteomes" id="UP000244906">
    <property type="component" value="Unassembled WGS sequence"/>
</dbReference>
<dbReference type="OrthoDB" id="1093513at2"/>
<gene>
    <name evidence="1" type="ORF">DC094_16060</name>
</gene>
<dbReference type="Pfam" id="PF08747">
    <property type="entry name" value="BrxB"/>
    <property type="match status" value="1"/>
</dbReference>
<sequence>MNERHRLQERLNNILPKITGDSFLKSERLGNEIPFYAFDYPPEQESTVREYVEFLEPKLKKKLPDMTVLHVNLLQLALDTLNSRKGNIYDASLKMQTSKGDKFVFKALSAPLEAGKVATVLAERAKEANAGMVLITGVGSVYPLIRTHHLLHALHAKMGQTPLIVFYPGKYTGQGLSLFGLLPDKPYYRAFRLVD</sequence>
<protein>
    <submittedName>
        <fullName evidence="1">DUF1788 domain-containing protein</fullName>
    </submittedName>
</protein>
<keyword evidence="2" id="KW-1185">Reference proteome</keyword>
<reference evidence="1 2" key="1">
    <citation type="submission" date="2018-04" db="EMBL/GenBank/DDBJ databases">
        <title>Thalassorhabdus spongiae gen. nov., sp. nov., isolated from a marine sponge in South-West Iceland.</title>
        <authorList>
            <person name="Knobloch S."/>
            <person name="Daussin A."/>
            <person name="Johannsson R."/>
            <person name="Marteinsson V.T."/>
        </authorList>
    </citation>
    <scope>NUCLEOTIDE SEQUENCE [LARGE SCALE GENOMIC DNA]</scope>
    <source>
        <strain evidence="1 2">Hp12</strain>
    </source>
</reference>
<proteinExistence type="predicted"/>
<dbReference type="EMBL" id="QDDL01000007">
    <property type="protein sequence ID" value="PVZ66777.1"/>
    <property type="molecule type" value="Genomic_DNA"/>
</dbReference>
<evidence type="ECO:0000313" key="1">
    <source>
        <dbReference type="EMBL" id="PVZ66777.1"/>
    </source>
</evidence>